<feature type="compositionally biased region" description="Basic and acidic residues" evidence="1">
    <location>
        <begin position="1"/>
        <end position="12"/>
    </location>
</feature>
<feature type="region of interest" description="Disordered" evidence="1">
    <location>
        <begin position="1"/>
        <end position="25"/>
    </location>
</feature>
<organism evidence="2 3">
    <name type="scientific">Rubus argutus</name>
    <name type="common">Southern blackberry</name>
    <dbReference type="NCBI Taxonomy" id="59490"/>
    <lineage>
        <taxon>Eukaryota</taxon>
        <taxon>Viridiplantae</taxon>
        <taxon>Streptophyta</taxon>
        <taxon>Embryophyta</taxon>
        <taxon>Tracheophyta</taxon>
        <taxon>Spermatophyta</taxon>
        <taxon>Magnoliopsida</taxon>
        <taxon>eudicotyledons</taxon>
        <taxon>Gunneridae</taxon>
        <taxon>Pentapetalae</taxon>
        <taxon>rosids</taxon>
        <taxon>fabids</taxon>
        <taxon>Rosales</taxon>
        <taxon>Rosaceae</taxon>
        <taxon>Rosoideae</taxon>
        <taxon>Rosoideae incertae sedis</taxon>
        <taxon>Rubus</taxon>
    </lineage>
</organism>
<comment type="caution">
    <text evidence="2">The sequence shown here is derived from an EMBL/GenBank/DDBJ whole genome shotgun (WGS) entry which is preliminary data.</text>
</comment>
<accession>A0AAW1Y562</accession>
<evidence type="ECO:0000313" key="3">
    <source>
        <dbReference type="Proteomes" id="UP001457282"/>
    </source>
</evidence>
<evidence type="ECO:0000256" key="1">
    <source>
        <dbReference type="SAM" id="MobiDB-lite"/>
    </source>
</evidence>
<dbReference type="AlphaFoldDB" id="A0AAW1Y562"/>
<gene>
    <name evidence="2" type="ORF">M0R45_008516</name>
</gene>
<protein>
    <submittedName>
        <fullName evidence="2">Uncharacterized protein</fullName>
    </submittedName>
</protein>
<dbReference type="Proteomes" id="UP001457282">
    <property type="component" value="Unassembled WGS sequence"/>
</dbReference>
<reference evidence="2 3" key="1">
    <citation type="journal article" date="2023" name="G3 (Bethesda)">
        <title>A chromosome-length genome assembly and annotation of blackberry (Rubus argutus, cv. 'Hillquist').</title>
        <authorList>
            <person name="Bruna T."/>
            <person name="Aryal R."/>
            <person name="Dudchenko O."/>
            <person name="Sargent D.J."/>
            <person name="Mead D."/>
            <person name="Buti M."/>
            <person name="Cavallini A."/>
            <person name="Hytonen T."/>
            <person name="Andres J."/>
            <person name="Pham M."/>
            <person name="Weisz D."/>
            <person name="Mascagni F."/>
            <person name="Usai G."/>
            <person name="Natali L."/>
            <person name="Bassil N."/>
            <person name="Fernandez G.E."/>
            <person name="Lomsadze A."/>
            <person name="Armour M."/>
            <person name="Olukolu B."/>
            <person name="Poorten T."/>
            <person name="Britton C."/>
            <person name="Davik J."/>
            <person name="Ashrafi H."/>
            <person name="Aiden E.L."/>
            <person name="Borodovsky M."/>
            <person name="Worthington M."/>
        </authorList>
    </citation>
    <scope>NUCLEOTIDE SEQUENCE [LARGE SCALE GENOMIC DNA]</scope>
    <source>
        <strain evidence="2">PI 553951</strain>
    </source>
</reference>
<evidence type="ECO:0000313" key="2">
    <source>
        <dbReference type="EMBL" id="KAK9942872.1"/>
    </source>
</evidence>
<name>A0AAW1Y562_RUBAR</name>
<dbReference type="EMBL" id="JBEDUW010000002">
    <property type="protein sequence ID" value="KAK9942872.1"/>
    <property type="molecule type" value="Genomic_DNA"/>
</dbReference>
<keyword evidence="3" id="KW-1185">Reference proteome</keyword>
<proteinExistence type="predicted"/>
<sequence>MNASRDGVEGRCGELGNKRRLGPSSGQTAAVGFAGFGLDGGSRWWCGAGDAAEIIDHGLVKWGDGDALIMAWVRDGTRRCWASDGSGEMGSTAVAAGGAALETRKSRWLGSGMYGVVGSSGFWAEEGDYR</sequence>